<dbReference type="Proteomes" id="UP001166286">
    <property type="component" value="Unassembled WGS sequence"/>
</dbReference>
<dbReference type="InterPro" id="IPR013087">
    <property type="entry name" value="Znf_C2H2_type"/>
</dbReference>
<evidence type="ECO:0000313" key="3">
    <source>
        <dbReference type="EMBL" id="KAK0507271.1"/>
    </source>
</evidence>
<dbReference type="AlphaFoldDB" id="A0AA39QRU4"/>
<feature type="region of interest" description="Disordered" evidence="1">
    <location>
        <begin position="471"/>
        <end position="517"/>
    </location>
</feature>
<feature type="compositionally biased region" description="Polar residues" evidence="1">
    <location>
        <begin position="471"/>
        <end position="482"/>
    </location>
</feature>
<feature type="compositionally biased region" description="Polar residues" evidence="1">
    <location>
        <begin position="189"/>
        <end position="203"/>
    </location>
</feature>
<feature type="domain" description="C2H2-type" evidence="2">
    <location>
        <begin position="237"/>
        <end position="264"/>
    </location>
</feature>
<feature type="region of interest" description="Disordered" evidence="1">
    <location>
        <begin position="185"/>
        <end position="204"/>
    </location>
</feature>
<proteinExistence type="predicted"/>
<feature type="region of interest" description="Disordered" evidence="1">
    <location>
        <begin position="435"/>
        <end position="459"/>
    </location>
</feature>
<protein>
    <recommendedName>
        <fullName evidence="2">C2H2-type domain-containing protein</fullName>
    </recommendedName>
</protein>
<evidence type="ECO:0000259" key="2">
    <source>
        <dbReference type="SMART" id="SM00355"/>
    </source>
</evidence>
<feature type="region of interest" description="Disordered" evidence="1">
    <location>
        <begin position="29"/>
        <end position="49"/>
    </location>
</feature>
<feature type="domain" description="C2H2-type" evidence="2">
    <location>
        <begin position="209"/>
        <end position="233"/>
    </location>
</feature>
<evidence type="ECO:0000256" key="1">
    <source>
        <dbReference type="SAM" id="MobiDB-lite"/>
    </source>
</evidence>
<evidence type="ECO:0000313" key="4">
    <source>
        <dbReference type="Proteomes" id="UP001166286"/>
    </source>
</evidence>
<gene>
    <name evidence="3" type="ORF">JMJ35_010309</name>
</gene>
<name>A0AA39QRU4_9LECA</name>
<reference evidence="3" key="1">
    <citation type="submission" date="2023-03" db="EMBL/GenBank/DDBJ databases">
        <title>Complete genome of Cladonia borealis.</title>
        <authorList>
            <person name="Park H."/>
        </authorList>
    </citation>
    <scope>NUCLEOTIDE SEQUENCE</scope>
    <source>
        <strain evidence="3">ANT050790</strain>
    </source>
</reference>
<accession>A0AA39QRU4</accession>
<comment type="caution">
    <text evidence="3">The sequence shown here is derived from an EMBL/GenBank/DDBJ whole genome shotgun (WGS) entry which is preliminary data.</text>
</comment>
<keyword evidence="4" id="KW-1185">Reference proteome</keyword>
<organism evidence="3 4">
    <name type="scientific">Cladonia borealis</name>
    <dbReference type="NCBI Taxonomy" id="184061"/>
    <lineage>
        <taxon>Eukaryota</taxon>
        <taxon>Fungi</taxon>
        <taxon>Dikarya</taxon>
        <taxon>Ascomycota</taxon>
        <taxon>Pezizomycotina</taxon>
        <taxon>Lecanoromycetes</taxon>
        <taxon>OSLEUM clade</taxon>
        <taxon>Lecanoromycetidae</taxon>
        <taxon>Lecanorales</taxon>
        <taxon>Lecanorineae</taxon>
        <taxon>Cladoniaceae</taxon>
        <taxon>Cladonia</taxon>
    </lineage>
</organism>
<dbReference type="SMART" id="SM00355">
    <property type="entry name" value="ZnF_C2H2"/>
    <property type="match status" value="3"/>
</dbReference>
<feature type="domain" description="C2H2-type" evidence="2">
    <location>
        <begin position="287"/>
        <end position="310"/>
    </location>
</feature>
<dbReference type="Gene3D" id="3.30.160.60">
    <property type="entry name" value="Classic Zinc Finger"/>
    <property type="match status" value="1"/>
</dbReference>
<feature type="compositionally biased region" description="Polar residues" evidence="1">
    <location>
        <begin position="435"/>
        <end position="447"/>
    </location>
</feature>
<dbReference type="EMBL" id="JAFEKC020000024">
    <property type="protein sequence ID" value="KAK0507271.1"/>
    <property type="molecule type" value="Genomic_DNA"/>
</dbReference>
<sequence>MNSEDLSPQSFQPDSLGIFTALEENVDNQSSITQAHSGSSFNEHDTSNTPSLAQQAALGVLLQLETPLVLAWLTILRFSKPGEFQSQLLSSHQVAALIELKDYPDSLVEVWLQDAHRLASPVDPQVPQEDGSQQGTCFPSLNAVYNPTADNTARNSTLSGTSTSFFGYSTGYSTPVSSYAPTSSYPSSLNEISSNEPRSSSLASAGHPHGCPICQKDRFIGTCDGWKRHMKEHETLYPCNVCTASGKTRSYTRKINLLRHLKTHGFSNDASSTLADTWKKSLEKKYFGCGFCVFLCTSLTEQLSHIDSEHFRNFRSIGEWDTNKVIRGLLMQPDLSLIVQKLLGQPFGTSENLSWHPSIIHELQLRLQESNEATEDLARITVHQIDWDLTVRNVNELTSASSFGYTCQNTPALTPSHHQIGVVNDNHMPWTDFTSPCKLSNTQNPQYHQHPLQPSHGRLNIPNQQLAIFNGEPNANRSNLKDGQQMELGKHSSSESNNGHTQGMRHQLLPPWEHGAPRNVDERLTESVPGANEVSVNGVWPSSPFAVPIGSATAPCSTDPSYPHTVPSKVPRVAAHDERLPSTSCSSGPTVARVLSLDAQLKKQRSRRKLANHYGAPDLDFEELQYLMRDHDRSRSIQRQR</sequence>